<proteinExistence type="predicted"/>
<dbReference type="Proteomes" id="UP001295444">
    <property type="component" value="Chromosome 04"/>
</dbReference>
<gene>
    <name evidence="1" type="ORF">PECUL_23A011532</name>
</gene>
<organism evidence="1 2">
    <name type="scientific">Pelobates cultripes</name>
    <name type="common">Western spadefoot toad</name>
    <dbReference type="NCBI Taxonomy" id="61616"/>
    <lineage>
        <taxon>Eukaryota</taxon>
        <taxon>Metazoa</taxon>
        <taxon>Chordata</taxon>
        <taxon>Craniata</taxon>
        <taxon>Vertebrata</taxon>
        <taxon>Euteleostomi</taxon>
        <taxon>Amphibia</taxon>
        <taxon>Batrachia</taxon>
        <taxon>Anura</taxon>
        <taxon>Pelobatoidea</taxon>
        <taxon>Pelobatidae</taxon>
        <taxon>Pelobates</taxon>
    </lineage>
</organism>
<dbReference type="EMBL" id="OW240915">
    <property type="protein sequence ID" value="CAH2281653.1"/>
    <property type="molecule type" value="Genomic_DNA"/>
</dbReference>
<sequence length="102" mass="11244">MADALCNQVPRYLQLTLLEKLHALFTTFCATLADRLHTPAGVLPELSLPRITQKFADPGRCTGAIETEEVGVVETTPALKTHYSTAFLGYGPNWDIYLDAIH</sequence>
<accession>A0AAD1RUI7</accession>
<evidence type="ECO:0000313" key="1">
    <source>
        <dbReference type="EMBL" id="CAH2281653.1"/>
    </source>
</evidence>
<reference evidence="1" key="1">
    <citation type="submission" date="2022-03" db="EMBL/GenBank/DDBJ databases">
        <authorList>
            <person name="Alioto T."/>
            <person name="Alioto T."/>
            <person name="Gomez Garrido J."/>
        </authorList>
    </citation>
    <scope>NUCLEOTIDE SEQUENCE</scope>
</reference>
<keyword evidence="2" id="KW-1185">Reference proteome</keyword>
<name>A0AAD1RUI7_PELCU</name>
<protein>
    <submittedName>
        <fullName evidence="1">Uncharacterized protein</fullName>
    </submittedName>
</protein>
<dbReference type="AlphaFoldDB" id="A0AAD1RUI7"/>
<evidence type="ECO:0000313" key="2">
    <source>
        <dbReference type="Proteomes" id="UP001295444"/>
    </source>
</evidence>